<protein>
    <recommendedName>
        <fullName evidence="3">ER-bound oxygenase mpaB/mpaB'/Rubber oxygenase catalytic domain-containing protein</fullName>
    </recommendedName>
</protein>
<dbReference type="Proteomes" id="UP000799302">
    <property type="component" value="Unassembled WGS sequence"/>
</dbReference>
<dbReference type="InterPro" id="IPR037473">
    <property type="entry name" value="Lcp-like"/>
</dbReference>
<reference evidence="4" key="1">
    <citation type="journal article" date="2020" name="Stud. Mycol.">
        <title>101 Dothideomycetes genomes: a test case for predicting lifestyles and emergence of pathogens.</title>
        <authorList>
            <person name="Haridas S."/>
            <person name="Albert R."/>
            <person name="Binder M."/>
            <person name="Bloem J."/>
            <person name="Labutti K."/>
            <person name="Salamov A."/>
            <person name="Andreopoulos B."/>
            <person name="Baker S."/>
            <person name="Barry K."/>
            <person name="Bills G."/>
            <person name="Bluhm B."/>
            <person name="Cannon C."/>
            <person name="Castanera R."/>
            <person name="Culley D."/>
            <person name="Daum C."/>
            <person name="Ezra D."/>
            <person name="Gonzalez J."/>
            <person name="Henrissat B."/>
            <person name="Kuo A."/>
            <person name="Liang C."/>
            <person name="Lipzen A."/>
            <person name="Lutzoni F."/>
            <person name="Magnuson J."/>
            <person name="Mondo S."/>
            <person name="Nolan M."/>
            <person name="Ohm R."/>
            <person name="Pangilinan J."/>
            <person name="Park H.-J."/>
            <person name="Ramirez L."/>
            <person name="Alfaro M."/>
            <person name="Sun H."/>
            <person name="Tritt A."/>
            <person name="Yoshinaga Y."/>
            <person name="Zwiers L.-H."/>
            <person name="Turgeon B."/>
            <person name="Goodwin S."/>
            <person name="Spatafora J."/>
            <person name="Crous P."/>
            <person name="Grigoriev I."/>
        </authorList>
    </citation>
    <scope>NUCLEOTIDE SEQUENCE</scope>
    <source>
        <strain evidence="4">CBS 115976</strain>
    </source>
</reference>
<feature type="transmembrane region" description="Helical" evidence="2">
    <location>
        <begin position="361"/>
        <end position="381"/>
    </location>
</feature>
<dbReference type="InterPro" id="IPR018713">
    <property type="entry name" value="MPAB/Lcp_cat_dom"/>
</dbReference>
<organism evidence="4 5">
    <name type="scientific">Microthyrium microscopicum</name>
    <dbReference type="NCBI Taxonomy" id="703497"/>
    <lineage>
        <taxon>Eukaryota</taxon>
        <taxon>Fungi</taxon>
        <taxon>Dikarya</taxon>
        <taxon>Ascomycota</taxon>
        <taxon>Pezizomycotina</taxon>
        <taxon>Dothideomycetes</taxon>
        <taxon>Dothideomycetes incertae sedis</taxon>
        <taxon>Microthyriales</taxon>
        <taxon>Microthyriaceae</taxon>
        <taxon>Microthyrium</taxon>
    </lineage>
</organism>
<dbReference type="GO" id="GO:0016491">
    <property type="term" value="F:oxidoreductase activity"/>
    <property type="evidence" value="ECO:0007669"/>
    <property type="project" value="InterPro"/>
</dbReference>
<dbReference type="PANTHER" id="PTHR37539">
    <property type="entry name" value="SECRETED PROTEIN-RELATED"/>
    <property type="match status" value="1"/>
</dbReference>
<keyword evidence="2" id="KW-0472">Membrane</keyword>
<evidence type="ECO:0000313" key="4">
    <source>
        <dbReference type="EMBL" id="KAF2668836.1"/>
    </source>
</evidence>
<feature type="transmembrane region" description="Helical" evidence="2">
    <location>
        <begin position="452"/>
        <end position="471"/>
    </location>
</feature>
<evidence type="ECO:0000313" key="5">
    <source>
        <dbReference type="Proteomes" id="UP000799302"/>
    </source>
</evidence>
<keyword evidence="5" id="KW-1185">Reference proteome</keyword>
<accession>A0A6A6UB44</accession>
<dbReference type="AlphaFoldDB" id="A0A6A6UB44"/>
<dbReference type="Pfam" id="PF09995">
    <property type="entry name" value="MPAB_Lcp_cat"/>
    <property type="match status" value="1"/>
</dbReference>
<name>A0A6A6UB44_9PEZI</name>
<keyword evidence="2" id="KW-1133">Transmembrane helix</keyword>
<keyword evidence="2" id="KW-0812">Transmembrane</keyword>
<dbReference type="OrthoDB" id="6361347at2759"/>
<gene>
    <name evidence="4" type="ORF">BT63DRAFT_447338</name>
</gene>
<evidence type="ECO:0000256" key="2">
    <source>
        <dbReference type="SAM" id="Phobius"/>
    </source>
</evidence>
<feature type="domain" description="ER-bound oxygenase mpaB/mpaB'/Rubber oxygenase catalytic" evidence="3">
    <location>
        <begin position="131"/>
        <end position="361"/>
    </location>
</feature>
<sequence>MSVPIPFYRDTPNTRRRWGYTFENTPEHLTLEKMQPLKHSYDKMADDCLIELYRIRDESKQPKQDAELQAEVSQAQSGLEKPAAKGPDLLTLLRDNKHSHPAITKFWDHVNELPPWVSWTQIERGQDVFYRYGGAVLTGLAFQSLLGGMGGARVVETLTRTGAFSTKSARKRLYETTQHLLQITQNLDSVKPGGKGWESSVRVRLLHAMVRQRILKLEKEKPGYYDVESYGMPVSDLDSIGTIMTFSSSLLWQSLPRQGLFPSSQECEDYVALWRYIGNLMGTPTESYFDSAASARRTLESLLLYEIDPSPTSRVLSYNLIAALSNSPPIYASPDMLLATARWLLGHELCDALGLGRPRSWFYYALMAGQCIFFMFAVYSARLIHAWDVRKQAFLRKAFWVMIVESDTGLKGREASFDMKWVPRHGKTTVKEQWREKEKGEPAGIEMRNLKALAYGVLSLTAVVVLSWVSLRVLLKN</sequence>
<dbReference type="PANTHER" id="PTHR37539:SF1">
    <property type="entry name" value="ER-BOUND OXYGENASE MPAB_MPAB'_RUBBER OXYGENASE CATALYTIC DOMAIN-CONTAINING PROTEIN"/>
    <property type="match status" value="1"/>
</dbReference>
<dbReference type="EMBL" id="MU004236">
    <property type="protein sequence ID" value="KAF2668836.1"/>
    <property type="molecule type" value="Genomic_DNA"/>
</dbReference>
<feature type="region of interest" description="Disordered" evidence="1">
    <location>
        <begin position="61"/>
        <end position="83"/>
    </location>
</feature>
<evidence type="ECO:0000259" key="3">
    <source>
        <dbReference type="Pfam" id="PF09995"/>
    </source>
</evidence>
<proteinExistence type="predicted"/>
<evidence type="ECO:0000256" key="1">
    <source>
        <dbReference type="SAM" id="MobiDB-lite"/>
    </source>
</evidence>